<keyword evidence="1" id="KW-1133">Transmembrane helix</keyword>
<name>A0A2M6WUZ4_9BACT</name>
<feature type="chain" id="PRO_5014850513" evidence="2">
    <location>
        <begin position="21"/>
        <end position="69"/>
    </location>
</feature>
<evidence type="ECO:0000256" key="1">
    <source>
        <dbReference type="SAM" id="Phobius"/>
    </source>
</evidence>
<comment type="caution">
    <text evidence="3">The sequence shown here is derived from an EMBL/GenBank/DDBJ whole genome shotgun (WGS) entry which is preliminary data.</text>
</comment>
<keyword evidence="1" id="KW-0472">Membrane</keyword>
<evidence type="ECO:0000313" key="3">
    <source>
        <dbReference type="EMBL" id="PIT96617.1"/>
    </source>
</evidence>
<keyword evidence="2" id="KW-0732">Signal</keyword>
<dbReference type="EMBL" id="PFAA01000041">
    <property type="protein sequence ID" value="PIT96617.1"/>
    <property type="molecule type" value="Genomic_DNA"/>
</dbReference>
<gene>
    <name evidence="3" type="ORF">COT82_02255</name>
</gene>
<evidence type="ECO:0000256" key="2">
    <source>
        <dbReference type="SAM" id="SignalP"/>
    </source>
</evidence>
<organism evidence="3 4">
    <name type="scientific">Candidatus Campbellbacteria bacterium CG10_big_fil_rev_8_21_14_0_10_35_52</name>
    <dbReference type="NCBI Taxonomy" id="1974527"/>
    <lineage>
        <taxon>Bacteria</taxon>
        <taxon>Candidatus Campbelliibacteriota</taxon>
    </lineage>
</organism>
<reference evidence="4" key="1">
    <citation type="submission" date="2017-09" db="EMBL/GenBank/DDBJ databases">
        <title>Depth-based differentiation of microbial function through sediment-hosted aquifers and enrichment of novel symbionts in the deep terrestrial subsurface.</title>
        <authorList>
            <person name="Probst A.J."/>
            <person name="Ladd B."/>
            <person name="Jarett J.K."/>
            <person name="Geller-Mcgrath D.E."/>
            <person name="Sieber C.M.K."/>
            <person name="Emerson J.B."/>
            <person name="Anantharaman K."/>
            <person name="Thomas B.C."/>
            <person name="Malmstrom R."/>
            <person name="Stieglmeier M."/>
            <person name="Klingl A."/>
            <person name="Woyke T."/>
            <person name="Ryan C.M."/>
            <person name="Banfield J.F."/>
        </authorList>
    </citation>
    <scope>NUCLEOTIDE SEQUENCE [LARGE SCALE GENOMIC DNA]</scope>
</reference>
<sequence>MKILLSTITILLFSAPRVFAHEEGTEITNVAESDWVSPLIAIIVIVGAIIVARAIRARSSANKQIMNNK</sequence>
<feature type="signal peptide" evidence="2">
    <location>
        <begin position="1"/>
        <end position="20"/>
    </location>
</feature>
<dbReference type="AlphaFoldDB" id="A0A2M6WUZ4"/>
<feature type="transmembrane region" description="Helical" evidence="1">
    <location>
        <begin position="36"/>
        <end position="55"/>
    </location>
</feature>
<accession>A0A2M6WUZ4</accession>
<proteinExistence type="predicted"/>
<keyword evidence="1" id="KW-0812">Transmembrane</keyword>
<dbReference type="Proteomes" id="UP000230481">
    <property type="component" value="Unassembled WGS sequence"/>
</dbReference>
<protein>
    <submittedName>
        <fullName evidence="3">Uncharacterized protein</fullName>
    </submittedName>
</protein>
<evidence type="ECO:0000313" key="4">
    <source>
        <dbReference type="Proteomes" id="UP000230481"/>
    </source>
</evidence>